<evidence type="ECO:0000313" key="2">
    <source>
        <dbReference type="EMBL" id="BDG62348.1"/>
    </source>
</evidence>
<dbReference type="NCBIfam" id="TIGR00254">
    <property type="entry name" value="GGDEF"/>
    <property type="match status" value="1"/>
</dbReference>
<organism evidence="2 3">
    <name type="scientific">Caldinitratiruptor microaerophilus</name>
    <dbReference type="NCBI Taxonomy" id="671077"/>
    <lineage>
        <taxon>Bacteria</taxon>
        <taxon>Bacillati</taxon>
        <taxon>Bacillota</taxon>
        <taxon>Clostridia</taxon>
        <taxon>Eubacteriales</taxon>
        <taxon>Symbiobacteriaceae</taxon>
        <taxon>Caldinitratiruptor</taxon>
    </lineage>
</organism>
<dbReference type="GO" id="GO:0052621">
    <property type="term" value="F:diguanylate cyclase activity"/>
    <property type="evidence" value="ECO:0007669"/>
    <property type="project" value="TreeGrafter"/>
</dbReference>
<dbReference type="CDD" id="cd01949">
    <property type="entry name" value="GGDEF"/>
    <property type="match status" value="1"/>
</dbReference>
<accession>A0AA35CPC6</accession>
<dbReference type="SMART" id="SM00267">
    <property type="entry name" value="GGDEF"/>
    <property type="match status" value="1"/>
</dbReference>
<dbReference type="EMBL" id="AP025628">
    <property type="protein sequence ID" value="BDG62348.1"/>
    <property type="molecule type" value="Genomic_DNA"/>
</dbReference>
<dbReference type="Proteomes" id="UP001163687">
    <property type="component" value="Chromosome"/>
</dbReference>
<dbReference type="AlphaFoldDB" id="A0AA35CPC6"/>
<protein>
    <recommendedName>
        <fullName evidence="1">GGDEF domain-containing protein</fullName>
    </recommendedName>
</protein>
<dbReference type="RefSeq" id="WP_264842936.1">
    <property type="nucleotide sequence ID" value="NZ_AP025628.1"/>
</dbReference>
<dbReference type="Gene3D" id="3.30.70.270">
    <property type="match status" value="1"/>
</dbReference>
<dbReference type="SUPFAM" id="SSF55073">
    <property type="entry name" value="Nucleotide cyclase"/>
    <property type="match status" value="1"/>
</dbReference>
<dbReference type="GO" id="GO:0043709">
    <property type="term" value="P:cell adhesion involved in single-species biofilm formation"/>
    <property type="evidence" value="ECO:0007669"/>
    <property type="project" value="TreeGrafter"/>
</dbReference>
<evidence type="ECO:0000259" key="1">
    <source>
        <dbReference type="PROSITE" id="PS50887"/>
    </source>
</evidence>
<dbReference type="InterPro" id="IPR029787">
    <property type="entry name" value="Nucleotide_cyclase"/>
</dbReference>
<name>A0AA35CPC6_9FIRM</name>
<dbReference type="Pfam" id="PF00990">
    <property type="entry name" value="GGDEF"/>
    <property type="match status" value="1"/>
</dbReference>
<dbReference type="PANTHER" id="PTHR45138">
    <property type="entry name" value="REGULATORY COMPONENTS OF SENSORY TRANSDUCTION SYSTEM"/>
    <property type="match status" value="1"/>
</dbReference>
<feature type="domain" description="GGDEF" evidence="1">
    <location>
        <begin position="3"/>
        <end position="131"/>
    </location>
</feature>
<sequence length="138" mass="14709">MGEPICLLMVDLDNFKQLNDTYGHPYGDHVLRTVGHVLRQQLRRSDRAGRLGGDEFALVLPGTDLAQVHRVYQRLVDSLSRQPWPHEGPVLSAGAAEAGATDTAASLIARADAALLAAKRAGKGRLMLDSAVEAGGGE</sequence>
<reference evidence="2" key="1">
    <citation type="submission" date="2022-03" db="EMBL/GenBank/DDBJ databases">
        <title>Complete genome sequence of Caldinitratiruptor microaerophilus.</title>
        <authorList>
            <person name="Mukaiyama R."/>
            <person name="Nishiyama T."/>
            <person name="Ueda K."/>
        </authorList>
    </citation>
    <scope>NUCLEOTIDE SEQUENCE</scope>
    <source>
        <strain evidence="2">JCM 16183</strain>
    </source>
</reference>
<dbReference type="KEGG" id="cmic:caldi_34380"/>
<proteinExistence type="predicted"/>
<dbReference type="PROSITE" id="PS50887">
    <property type="entry name" value="GGDEF"/>
    <property type="match status" value="1"/>
</dbReference>
<dbReference type="PANTHER" id="PTHR45138:SF9">
    <property type="entry name" value="DIGUANYLATE CYCLASE DGCM-RELATED"/>
    <property type="match status" value="1"/>
</dbReference>
<dbReference type="InterPro" id="IPR050469">
    <property type="entry name" value="Diguanylate_Cyclase"/>
</dbReference>
<dbReference type="GO" id="GO:0005886">
    <property type="term" value="C:plasma membrane"/>
    <property type="evidence" value="ECO:0007669"/>
    <property type="project" value="TreeGrafter"/>
</dbReference>
<evidence type="ECO:0000313" key="3">
    <source>
        <dbReference type="Proteomes" id="UP001163687"/>
    </source>
</evidence>
<dbReference type="GO" id="GO:1902201">
    <property type="term" value="P:negative regulation of bacterial-type flagellum-dependent cell motility"/>
    <property type="evidence" value="ECO:0007669"/>
    <property type="project" value="TreeGrafter"/>
</dbReference>
<dbReference type="InterPro" id="IPR043128">
    <property type="entry name" value="Rev_trsase/Diguanyl_cyclase"/>
</dbReference>
<dbReference type="InterPro" id="IPR000160">
    <property type="entry name" value="GGDEF_dom"/>
</dbReference>
<gene>
    <name evidence="2" type="ORF">caldi_34380</name>
</gene>
<keyword evidence="3" id="KW-1185">Reference proteome</keyword>